<name>Q64PC3_BACFR</name>
<evidence type="ECO:0000313" key="2">
    <source>
        <dbReference type="Proteomes" id="UP000002197"/>
    </source>
</evidence>
<gene>
    <name evidence="1" type="ordered locus">BF3916</name>
</gene>
<evidence type="ECO:0000313" key="1">
    <source>
        <dbReference type="EMBL" id="BAD50658.1"/>
    </source>
</evidence>
<accession>Q64PC3</accession>
<dbReference type="RefSeq" id="WP_011203513.1">
    <property type="nucleotide sequence ID" value="NC_006347.1"/>
</dbReference>
<dbReference type="AlphaFoldDB" id="Q64PC3"/>
<dbReference type="KEGG" id="bfr:BF3916"/>
<dbReference type="OrthoDB" id="9806024at2"/>
<reference evidence="1 2" key="1">
    <citation type="journal article" date="2004" name="Proc. Natl. Acad. Sci. U.S.A.">
        <title>Genomic analysis of Bacteroides fragilis reveals extensive DNA inversions regulating cell surface adaptation.</title>
        <authorList>
            <person name="Kuwahara T."/>
            <person name="Yamashita A."/>
            <person name="Hirakawa H."/>
            <person name="Nakayama H."/>
            <person name="Toh H."/>
            <person name="Okada N."/>
            <person name="Kuhara S."/>
            <person name="Hattori M."/>
            <person name="Hayashi T."/>
            <person name="Ohnishi Y."/>
        </authorList>
    </citation>
    <scope>NUCLEOTIDE SEQUENCE [LARGE SCALE GENOMIC DNA]</scope>
    <source>
        <strain evidence="1 2">YCH46</strain>
    </source>
</reference>
<protein>
    <submittedName>
        <fullName evidence="1">Uncharacterized protein</fullName>
    </submittedName>
</protein>
<dbReference type="PATRIC" id="fig|295405.11.peg.3760"/>
<proteinExistence type="predicted"/>
<dbReference type="STRING" id="295405.BF3916"/>
<dbReference type="HOGENOM" id="CLU_074562_0_0_10"/>
<dbReference type="EMBL" id="AP006841">
    <property type="protein sequence ID" value="BAD50658.1"/>
    <property type="molecule type" value="Genomic_DNA"/>
</dbReference>
<organism evidence="1 2">
    <name type="scientific">Bacteroides fragilis (strain YCH46)</name>
    <dbReference type="NCBI Taxonomy" id="295405"/>
    <lineage>
        <taxon>Bacteria</taxon>
        <taxon>Pseudomonadati</taxon>
        <taxon>Bacteroidota</taxon>
        <taxon>Bacteroidia</taxon>
        <taxon>Bacteroidales</taxon>
        <taxon>Bacteroidaceae</taxon>
        <taxon>Bacteroides</taxon>
    </lineage>
</organism>
<dbReference type="Proteomes" id="UP000002197">
    <property type="component" value="Chromosome"/>
</dbReference>
<sequence>MFFDRLFKNRIWELWCLRKYSFITLGHIVTEQSVIAVSDNSVPKCGGLVDRLKGIISLFHFSIVTDKRFYINCTFPFDLNKYLIPNEYNWEIILDRYPIYQFRTLYLIGEMDGERLFSYKGKRSLLIYSNFNLISQLNACYKTDFSFGELFKILFKPSEMVKGKIEYVKNLFCLDNYVAVHFRFQQLLGDFRDVNGNVLDQNGQKKMISDCLSMLNQIQNKHQDMKFLIFSDSSKFIEKCGECGYTIIPGTIGHIDFCETDDVFLKTFVDFFLISEAKYTYSVILDQMYPSAFPEYASLLNNVPFQRVYSLESETI</sequence>